<comment type="caution">
    <text evidence="1">The sequence shown here is derived from an EMBL/GenBank/DDBJ whole genome shotgun (WGS) entry which is preliminary data.</text>
</comment>
<gene>
    <name evidence="1" type="ORF">LOY88_000860</name>
</gene>
<protein>
    <submittedName>
        <fullName evidence="1">Uncharacterized protein</fullName>
    </submittedName>
</protein>
<sequence>MNMDHFHGMSESDHSNTLITQSESEFNAQPNSSDVDMFCDESATFSADAAQKQLLTNYLINNISDILNISDHESAPIYSGADNQNRCGIEQADASKRFTITGQADKLSAQ</sequence>
<evidence type="ECO:0000313" key="1">
    <source>
        <dbReference type="EMBL" id="KAI2391876.1"/>
    </source>
</evidence>
<reference evidence="1" key="1">
    <citation type="journal article" date="2022" name="bioRxiv">
        <title>Population genetic analysis of Ophidiomyces ophidiicola, the causative agent of snake fungal disease, indicates recent introductions to the USA.</title>
        <authorList>
            <person name="Ladner J.T."/>
            <person name="Palmer J.M."/>
            <person name="Ettinger C.L."/>
            <person name="Stajich J.E."/>
            <person name="Farrell T.M."/>
            <person name="Glorioso B.M."/>
            <person name="Lawson B."/>
            <person name="Price S.J."/>
            <person name="Stengle A.G."/>
            <person name="Grear D.A."/>
            <person name="Lorch J.M."/>
        </authorList>
    </citation>
    <scope>NUCLEOTIDE SEQUENCE</scope>
    <source>
        <strain evidence="1">NWHC 24266-5</strain>
    </source>
</reference>
<proteinExistence type="predicted"/>
<name>A0ACB8V479_9EURO</name>
<dbReference type="EMBL" id="JALBCA010000009">
    <property type="protein sequence ID" value="KAI2391876.1"/>
    <property type="molecule type" value="Genomic_DNA"/>
</dbReference>
<accession>A0ACB8V479</accession>
<organism evidence="1">
    <name type="scientific">Ophidiomyces ophidiicola</name>
    <dbReference type="NCBI Taxonomy" id="1387563"/>
    <lineage>
        <taxon>Eukaryota</taxon>
        <taxon>Fungi</taxon>
        <taxon>Dikarya</taxon>
        <taxon>Ascomycota</taxon>
        <taxon>Pezizomycotina</taxon>
        <taxon>Eurotiomycetes</taxon>
        <taxon>Eurotiomycetidae</taxon>
        <taxon>Onygenales</taxon>
        <taxon>Onygenaceae</taxon>
        <taxon>Ophidiomyces</taxon>
    </lineage>
</organism>